<dbReference type="AlphaFoldDB" id="A0A3K0WIT8"/>
<organism evidence="2 3">
    <name type="scientific">Escherichia coli</name>
    <dbReference type="NCBI Taxonomy" id="562"/>
    <lineage>
        <taxon>Bacteria</taxon>
        <taxon>Pseudomonadati</taxon>
        <taxon>Pseudomonadota</taxon>
        <taxon>Gammaproteobacteria</taxon>
        <taxon>Enterobacterales</taxon>
        <taxon>Enterobacteriaceae</taxon>
        <taxon>Escherichia</taxon>
    </lineage>
</organism>
<evidence type="ECO:0000256" key="1">
    <source>
        <dbReference type="SAM" id="MobiDB-lite"/>
    </source>
</evidence>
<keyword evidence="2" id="KW-0176">Collagen</keyword>
<dbReference type="GO" id="GO:0031012">
    <property type="term" value="C:extracellular matrix"/>
    <property type="evidence" value="ECO:0007669"/>
    <property type="project" value="TreeGrafter"/>
</dbReference>
<dbReference type="Proteomes" id="UP000272336">
    <property type="component" value="Unassembled WGS sequence"/>
</dbReference>
<dbReference type="PANTHER" id="PTHR24023">
    <property type="entry name" value="COLLAGEN ALPHA"/>
    <property type="match status" value="1"/>
</dbReference>
<name>A0A3K0WIT8_ECOLX</name>
<dbReference type="InterPro" id="IPR008160">
    <property type="entry name" value="Collagen"/>
</dbReference>
<protein>
    <submittedName>
        <fullName evidence="2">Collagen-like protein</fullName>
    </submittedName>
</protein>
<feature type="compositionally biased region" description="Low complexity" evidence="1">
    <location>
        <begin position="59"/>
        <end position="92"/>
    </location>
</feature>
<dbReference type="Pfam" id="PF01391">
    <property type="entry name" value="Collagen"/>
    <property type="match status" value="1"/>
</dbReference>
<gene>
    <name evidence="2" type="ORF">D9D43_29670</name>
</gene>
<dbReference type="PANTHER" id="PTHR24023:SF1082">
    <property type="entry name" value="COLLAGEN TRIPLE HELIX REPEAT"/>
    <property type="match status" value="1"/>
</dbReference>
<evidence type="ECO:0000313" key="2">
    <source>
        <dbReference type="EMBL" id="MGE17589.1"/>
    </source>
</evidence>
<sequence length="176" mass="18267">MSIRFWRAAYDTGERGPAGPQGAKGETGERGPAGPQGPKGETGERGPAGPQGAKGETGARGPAGPQGPRGYTGARGPAGPQGPRGEAGRPASVGSVYSVGSYVLGIIEGNHEVTNTSQIPGYRIRQAVIVSSSSDKLTDIRFLFGDPMLGTWMLCTTNMTVNNIIGTIWGLFQRIR</sequence>
<dbReference type="EMBL" id="RNLZ01000191">
    <property type="protein sequence ID" value="MGE17589.1"/>
    <property type="molecule type" value="Genomic_DNA"/>
</dbReference>
<proteinExistence type="predicted"/>
<dbReference type="InterPro" id="IPR050149">
    <property type="entry name" value="Collagen_superfamily"/>
</dbReference>
<reference evidence="2 3" key="1">
    <citation type="submission" date="2018-10" db="EMBL/GenBank/DDBJ databases">
        <authorList>
            <consortium name="NARMS: The National Antimicrobial Resistance Monitoring System"/>
        </authorList>
    </citation>
    <scope>NUCLEOTIDE SEQUENCE [LARGE SCALE GENOMIC DNA]</scope>
    <source>
        <strain evidence="2 3">CVM N17EC0060</strain>
    </source>
</reference>
<accession>A0A3K0WIT8</accession>
<dbReference type="GO" id="GO:0005615">
    <property type="term" value="C:extracellular space"/>
    <property type="evidence" value="ECO:0007669"/>
    <property type="project" value="TreeGrafter"/>
</dbReference>
<evidence type="ECO:0000313" key="3">
    <source>
        <dbReference type="Proteomes" id="UP000272336"/>
    </source>
</evidence>
<comment type="caution">
    <text evidence="2">The sequence shown here is derived from an EMBL/GenBank/DDBJ whole genome shotgun (WGS) entry which is preliminary data.</text>
</comment>
<feature type="region of interest" description="Disordered" evidence="1">
    <location>
        <begin position="1"/>
        <end position="92"/>
    </location>
</feature>